<evidence type="ECO:0000313" key="1">
    <source>
        <dbReference type="EMBL" id="PXF60479.1"/>
    </source>
</evidence>
<gene>
    <name evidence="1" type="ORF">C4B59_09405</name>
</gene>
<evidence type="ECO:0000313" key="2">
    <source>
        <dbReference type="Proteomes" id="UP000248329"/>
    </source>
</evidence>
<proteinExistence type="predicted"/>
<dbReference type="EMBL" id="PQXF01000016">
    <property type="protein sequence ID" value="PXF60479.1"/>
    <property type="molecule type" value="Genomic_DNA"/>
</dbReference>
<dbReference type="Proteomes" id="UP000248329">
    <property type="component" value="Unassembled WGS sequence"/>
</dbReference>
<organism evidence="1 2">
    <name type="scientific">Candidatus Methanogaster sp</name>
    <dbReference type="NCBI Taxonomy" id="3386292"/>
    <lineage>
        <taxon>Archaea</taxon>
        <taxon>Methanobacteriati</taxon>
        <taxon>Methanobacteriota</taxon>
        <taxon>Stenosarchaea group</taxon>
        <taxon>Methanomicrobia</taxon>
        <taxon>Methanosarcinales</taxon>
        <taxon>ANME-2 cluster</taxon>
        <taxon>Candidatus Methanogasteraceae</taxon>
        <taxon>Candidatus Methanogaster</taxon>
    </lineage>
</organism>
<accession>A0AC61L2B3</accession>
<protein>
    <submittedName>
        <fullName evidence="1">Uncharacterized protein</fullName>
    </submittedName>
</protein>
<reference evidence="1" key="1">
    <citation type="submission" date="2018-01" db="EMBL/GenBank/DDBJ databases">
        <authorList>
            <person name="Krukenberg V."/>
        </authorList>
    </citation>
    <scope>NUCLEOTIDE SEQUENCE</scope>
    <source>
        <strain evidence="1">E20ANME2</strain>
    </source>
</reference>
<name>A0AC61L2B3_9EURY</name>
<sequence>MVRRRVLILVLTALVVMVLIAQCSATKSISVEKTVQQTDIEVGYDVTIMIQFTNPFGKEIPVRIVDKNIFGDNGIDIQCLERTLPSQKEITLAYDPIKPYAPGTYKLEAASVTYTNPETGKEETARSNELDIVVNGTAAQGQAQGITTIYECGGQSMRSTSYTSSGGSMNVRIGGSTGSSMDGSTGAGNQQKGDPGDRVRNNQLNQNTGALKEEMQQEMQKQEQMKKEFQKQLSENPEFQQKHQELMDKGYNLTNTSVNPASNNTGDFELGYQGSDGSTARLTGRMQNGSMKEMMSHTSEDEGAMLQRLEQNLTFQRLDEQLRDGGFERGSAAFDQLSQNHTKITIPYEDEDGEKREIDADYINGTIRDVGVVGEQERGGYPWWILLSILILTVVGWFVYGRYSNREVAVDVPPLQNPAKVDYVAISRAMIGDARNLFERGEEKEAYKKVSQAVRSYVSYKFGANVEITAVEAVHLLKRMDQDFRMVKECLNRCGSVEFAKLQPGRADFERVVEIAEEVVS</sequence>
<comment type="caution">
    <text evidence="1">The sequence shown here is derived from an EMBL/GenBank/DDBJ whole genome shotgun (WGS) entry which is preliminary data.</text>
</comment>